<proteinExistence type="predicted"/>
<feature type="region of interest" description="Disordered" evidence="1">
    <location>
        <begin position="536"/>
        <end position="564"/>
    </location>
</feature>
<dbReference type="Proteomes" id="UP001150941">
    <property type="component" value="Unassembled WGS sequence"/>
</dbReference>
<evidence type="ECO:0000256" key="1">
    <source>
        <dbReference type="SAM" id="MobiDB-lite"/>
    </source>
</evidence>
<dbReference type="Gene3D" id="3.30.420.10">
    <property type="entry name" value="Ribonuclease H-like superfamily/Ribonuclease H"/>
    <property type="match status" value="1"/>
</dbReference>
<comment type="caution">
    <text evidence="2">The sequence shown here is derived from an EMBL/GenBank/DDBJ whole genome shotgun (WGS) entry which is preliminary data.</text>
</comment>
<dbReference type="OrthoDB" id="16516at2759"/>
<evidence type="ECO:0000313" key="2">
    <source>
        <dbReference type="EMBL" id="KAJ5220470.1"/>
    </source>
</evidence>
<feature type="compositionally biased region" description="Polar residues" evidence="1">
    <location>
        <begin position="542"/>
        <end position="551"/>
    </location>
</feature>
<dbReference type="InterPro" id="IPR036397">
    <property type="entry name" value="RNaseH_sf"/>
</dbReference>
<name>A0A9W9NIA2_9EURO</name>
<keyword evidence="3" id="KW-1185">Reference proteome</keyword>
<evidence type="ECO:0000313" key="3">
    <source>
        <dbReference type="Proteomes" id="UP001150941"/>
    </source>
</evidence>
<protein>
    <submittedName>
        <fullName evidence="2">Uncharacterized protein</fullName>
    </submittedName>
</protein>
<reference evidence="2" key="1">
    <citation type="submission" date="2022-11" db="EMBL/GenBank/DDBJ databases">
        <authorList>
            <person name="Petersen C."/>
        </authorList>
    </citation>
    <scope>NUCLEOTIDE SEQUENCE</scope>
    <source>
        <strain evidence="2">IBT 19713</strain>
    </source>
</reference>
<organism evidence="2 3">
    <name type="scientific">Penicillium chermesinum</name>
    <dbReference type="NCBI Taxonomy" id="63820"/>
    <lineage>
        <taxon>Eukaryota</taxon>
        <taxon>Fungi</taxon>
        <taxon>Dikarya</taxon>
        <taxon>Ascomycota</taxon>
        <taxon>Pezizomycotina</taxon>
        <taxon>Eurotiomycetes</taxon>
        <taxon>Eurotiomycetidae</taxon>
        <taxon>Eurotiales</taxon>
        <taxon>Aspergillaceae</taxon>
        <taxon>Penicillium</taxon>
    </lineage>
</organism>
<dbReference type="GO" id="GO:0003676">
    <property type="term" value="F:nucleic acid binding"/>
    <property type="evidence" value="ECO:0007669"/>
    <property type="project" value="InterPro"/>
</dbReference>
<dbReference type="RefSeq" id="XP_058327300.1">
    <property type="nucleotide sequence ID" value="XM_058478970.1"/>
</dbReference>
<accession>A0A9W9NIA2</accession>
<dbReference type="GeneID" id="83206273"/>
<sequence>MASARIPWSARGKPIYSLDNEHRVPDALESFSKETSSIECDVKHMINLQGASIRVAASMVPFKGIPLYVKEPRKADREAISHVEKLASQSRALIWQRTFPVDCDPWNHEHGVDPYAGTDYAQDGPNPSYAFTGEPQLVRTVESITTGNGRDSKAAWSVMGIPSSTRSTIEFRHQLCCRSRTKVELQPSDCRKTKRTVKVSVDGETDALLVKIYEEFPPDHWVTFDEDGVENWLPPAVSRMNPITYKCQSHPGKVINDAFTCCGKSVYSREGCVKHERHEEHPTYNSTIHQELSAKYEFFNLVPNDAGQCDYITISAVFGLNVERQFEIIRLAAIEFLSGCVLIDSLVYPSMDMIHYDTPRTGITKAMMEAAKEAGEILESRHIREILGRLLHPQGHLVLFNGAKLLKALRLSTASSTSRPSHGFIELLHFEWSTGEYKSVWIKPSLKEVTAKRLKRKIGLSPKFRDDPVENAMAMRDLLVFYSKVLGQHNIKNSRDAVWDYRPTRRQETHPKEANLLLTRELQTLSLGLDEDKKEAPYDDWNCQTSQSGHPNSEPRVMPTQTSQSDYWGPPALRGANGYVAANYVSEEFNALYSSYNWERTPGL</sequence>
<reference evidence="2" key="2">
    <citation type="journal article" date="2023" name="IMA Fungus">
        <title>Comparative genomic study of the Penicillium genus elucidates a diverse pangenome and 15 lateral gene transfer events.</title>
        <authorList>
            <person name="Petersen C."/>
            <person name="Sorensen T."/>
            <person name="Nielsen M.R."/>
            <person name="Sondergaard T.E."/>
            <person name="Sorensen J.L."/>
            <person name="Fitzpatrick D.A."/>
            <person name="Frisvad J.C."/>
            <person name="Nielsen K.L."/>
        </authorList>
    </citation>
    <scope>NUCLEOTIDE SEQUENCE</scope>
    <source>
        <strain evidence="2">IBT 19713</strain>
    </source>
</reference>
<gene>
    <name evidence="2" type="ORF">N7468_009674</name>
</gene>
<dbReference type="AlphaFoldDB" id="A0A9W9NIA2"/>
<dbReference type="EMBL" id="JAPQKS010000007">
    <property type="protein sequence ID" value="KAJ5220470.1"/>
    <property type="molecule type" value="Genomic_DNA"/>
</dbReference>